<dbReference type="InterPro" id="IPR017937">
    <property type="entry name" value="Thioredoxin_CS"/>
</dbReference>
<dbReference type="PANTHER" id="PTHR43601">
    <property type="entry name" value="THIOREDOXIN, MITOCHONDRIAL"/>
    <property type="match status" value="1"/>
</dbReference>
<name>A0A0D3KPZ2_EMIH1</name>
<dbReference type="Proteomes" id="UP000013827">
    <property type="component" value="Unassembled WGS sequence"/>
</dbReference>
<dbReference type="PROSITE" id="PS51352">
    <property type="entry name" value="THIOREDOXIN_2"/>
    <property type="match status" value="1"/>
</dbReference>
<dbReference type="KEGG" id="ehx:EMIHUDRAFT_466974"/>
<dbReference type="eggNOG" id="KOG0910">
    <property type="taxonomic scope" value="Eukaryota"/>
</dbReference>
<evidence type="ECO:0000313" key="5">
    <source>
        <dbReference type="Proteomes" id="UP000013827"/>
    </source>
</evidence>
<dbReference type="GO" id="GO:0005739">
    <property type="term" value="C:mitochondrion"/>
    <property type="evidence" value="ECO:0007669"/>
    <property type="project" value="TreeGrafter"/>
</dbReference>
<dbReference type="EnsemblProtists" id="EOD37827">
    <property type="protein sequence ID" value="EOD37827"/>
    <property type="gene ID" value="EMIHUDRAFT_466974"/>
</dbReference>
<dbReference type="InterPro" id="IPR013766">
    <property type="entry name" value="Thioredoxin_domain"/>
</dbReference>
<evidence type="ECO:0000259" key="3">
    <source>
        <dbReference type="PROSITE" id="PS51352"/>
    </source>
</evidence>
<dbReference type="Gene3D" id="1.25.40.10">
    <property type="entry name" value="Tetratricopeptide repeat domain"/>
    <property type="match status" value="1"/>
</dbReference>
<dbReference type="InterPro" id="IPR036249">
    <property type="entry name" value="Thioredoxin-like_sf"/>
</dbReference>
<reference evidence="5" key="1">
    <citation type="journal article" date="2013" name="Nature">
        <title>Pan genome of the phytoplankton Emiliania underpins its global distribution.</title>
        <authorList>
            <person name="Read B.A."/>
            <person name="Kegel J."/>
            <person name="Klute M.J."/>
            <person name="Kuo A."/>
            <person name="Lefebvre S.C."/>
            <person name="Maumus F."/>
            <person name="Mayer C."/>
            <person name="Miller J."/>
            <person name="Monier A."/>
            <person name="Salamov A."/>
            <person name="Young J."/>
            <person name="Aguilar M."/>
            <person name="Claverie J.M."/>
            <person name="Frickenhaus S."/>
            <person name="Gonzalez K."/>
            <person name="Herman E.K."/>
            <person name="Lin Y.C."/>
            <person name="Napier J."/>
            <person name="Ogata H."/>
            <person name="Sarno A.F."/>
            <person name="Shmutz J."/>
            <person name="Schroeder D."/>
            <person name="de Vargas C."/>
            <person name="Verret F."/>
            <person name="von Dassow P."/>
            <person name="Valentin K."/>
            <person name="Van de Peer Y."/>
            <person name="Wheeler G."/>
            <person name="Dacks J.B."/>
            <person name="Delwiche C.F."/>
            <person name="Dyhrman S.T."/>
            <person name="Glockner G."/>
            <person name="John U."/>
            <person name="Richards T."/>
            <person name="Worden A.Z."/>
            <person name="Zhang X."/>
            <person name="Grigoriev I.V."/>
            <person name="Allen A.E."/>
            <person name="Bidle K."/>
            <person name="Borodovsky M."/>
            <person name="Bowler C."/>
            <person name="Brownlee C."/>
            <person name="Cock J.M."/>
            <person name="Elias M."/>
            <person name="Gladyshev V.N."/>
            <person name="Groth M."/>
            <person name="Guda C."/>
            <person name="Hadaegh A."/>
            <person name="Iglesias-Rodriguez M.D."/>
            <person name="Jenkins J."/>
            <person name="Jones B.M."/>
            <person name="Lawson T."/>
            <person name="Leese F."/>
            <person name="Lindquist E."/>
            <person name="Lobanov A."/>
            <person name="Lomsadze A."/>
            <person name="Malik S.B."/>
            <person name="Marsh M.E."/>
            <person name="Mackinder L."/>
            <person name="Mock T."/>
            <person name="Mueller-Roeber B."/>
            <person name="Pagarete A."/>
            <person name="Parker M."/>
            <person name="Probert I."/>
            <person name="Quesneville H."/>
            <person name="Raines C."/>
            <person name="Rensing S.A."/>
            <person name="Riano-Pachon D.M."/>
            <person name="Richier S."/>
            <person name="Rokitta S."/>
            <person name="Shiraiwa Y."/>
            <person name="Soanes D.M."/>
            <person name="van der Giezen M."/>
            <person name="Wahlund T.M."/>
            <person name="Williams B."/>
            <person name="Wilson W."/>
            <person name="Wolfe G."/>
            <person name="Wurch L.L."/>
        </authorList>
    </citation>
    <scope>NUCLEOTIDE SEQUENCE</scope>
</reference>
<dbReference type="InterPro" id="IPR011990">
    <property type="entry name" value="TPR-like_helical_dom_sf"/>
</dbReference>
<evidence type="ECO:0000256" key="1">
    <source>
        <dbReference type="ARBA" id="ARBA00008987"/>
    </source>
</evidence>
<feature type="domain" description="Thioredoxin" evidence="3">
    <location>
        <begin position="35"/>
        <end position="166"/>
    </location>
</feature>
<dbReference type="Pfam" id="PF14561">
    <property type="entry name" value="TPR_20"/>
    <property type="match status" value="1"/>
</dbReference>
<accession>A0A0D3KPZ2</accession>
<dbReference type="OMA" id="QPRNMSM"/>
<dbReference type="CDD" id="cd02947">
    <property type="entry name" value="TRX_family"/>
    <property type="match status" value="1"/>
</dbReference>
<dbReference type="STRING" id="2903.R1DRS2"/>
<feature type="region of interest" description="Disordered" evidence="2">
    <location>
        <begin position="24"/>
        <end position="48"/>
    </location>
</feature>
<evidence type="ECO:0000313" key="4">
    <source>
        <dbReference type="EnsemblProtists" id="EOD37827"/>
    </source>
</evidence>
<feature type="compositionally biased region" description="Pro residues" evidence="2">
    <location>
        <begin position="33"/>
        <end position="43"/>
    </location>
</feature>
<dbReference type="SUPFAM" id="SSF52833">
    <property type="entry name" value="Thioredoxin-like"/>
    <property type="match status" value="1"/>
</dbReference>
<dbReference type="Pfam" id="PF00085">
    <property type="entry name" value="Thioredoxin"/>
    <property type="match status" value="1"/>
</dbReference>
<organism evidence="4 5">
    <name type="scientific">Emiliania huxleyi (strain CCMP1516)</name>
    <dbReference type="NCBI Taxonomy" id="280463"/>
    <lineage>
        <taxon>Eukaryota</taxon>
        <taxon>Haptista</taxon>
        <taxon>Haptophyta</taxon>
        <taxon>Prymnesiophyceae</taxon>
        <taxon>Isochrysidales</taxon>
        <taxon>Noelaerhabdaceae</taxon>
        <taxon>Emiliania</taxon>
    </lineage>
</organism>
<dbReference type="GO" id="GO:0006950">
    <property type="term" value="P:response to stress"/>
    <property type="evidence" value="ECO:0007669"/>
    <property type="project" value="UniProtKB-ARBA"/>
</dbReference>
<dbReference type="PANTHER" id="PTHR43601:SF3">
    <property type="entry name" value="THIOREDOXIN, MITOCHONDRIAL"/>
    <property type="match status" value="1"/>
</dbReference>
<protein>
    <recommendedName>
        <fullName evidence="3">Thioredoxin domain-containing protein</fullName>
    </recommendedName>
</protein>
<dbReference type="PaxDb" id="2903-EOD37827"/>
<sequence length="351" mass="36527">MTGAALRVLRPASRLHHLALSGAAHRHLSTHASPPPPPPPPPAAAAATSTTLPIVEVRSPQDFDDLCVRASATPPPVGGPVILDFYADWCGPCKQLTPKLEALVTAAGGTVRLAKVNVDNLPEIAQALQVASLPTVMLLHGGKIVDSFKGVLPDDKVKEFVDKAVALAGGPDASGPKALEEAAALLEGGDIPAAAAKYAEICALPELAAAAKAGLALCALQDDQLSAAQDLVADLTKNHAADLEAPPVRKAIAAVALAVDAPEGGRPVSELRLALEADRDDHAARYELAQRLLVSGEQADAIDELLLIVRRDKAWSDGAARLLLLKVFDALGSGHELTKKGRRRLSNFLNI</sequence>
<dbReference type="HOGENOM" id="CLU_046120_1_1_1"/>
<reference evidence="4" key="2">
    <citation type="submission" date="2024-10" db="UniProtKB">
        <authorList>
            <consortium name="EnsemblProtists"/>
        </authorList>
    </citation>
    <scope>IDENTIFICATION</scope>
</reference>
<keyword evidence="5" id="KW-1185">Reference proteome</keyword>
<dbReference type="PRINTS" id="PR00421">
    <property type="entry name" value="THIOREDOXIN"/>
</dbReference>
<dbReference type="PROSITE" id="PS00194">
    <property type="entry name" value="THIOREDOXIN_1"/>
    <property type="match status" value="1"/>
</dbReference>
<dbReference type="RefSeq" id="XP_005790256.1">
    <property type="nucleotide sequence ID" value="XM_005790199.1"/>
</dbReference>
<comment type="similarity">
    <text evidence="1">Belongs to the thioredoxin family.</text>
</comment>
<dbReference type="GO" id="GO:0045454">
    <property type="term" value="P:cell redox homeostasis"/>
    <property type="evidence" value="ECO:0007669"/>
    <property type="project" value="TreeGrafter"/>
</dbReference>
<dbReference type="Gene3D" id="3.40.30.10">
    <property type="entry name" value="Glutaredoxin"/>
    <property type="match status" value="1"/>
</dbReference>
<dbReference type="GeneID" id="17283097"/>
<proteinExistence type="inferred from homology"/>
<dbReference type="AlphaFoldDB" id="A0A0D3KPZ2"/>
<evidence type="ECO:0000256" key="2">
    <source>
        <dbReference type="SAM" id="MobiDB-lite"/>
    </source>
</evidence>